<protein>
    <submittedName>
        <fullName evidence="1">Uncharacterized protein</fullName>
    </submittedName>
</protein>
<dbReference type="RefSeq" id="WP_088650587.1">
    <property type="nucleotide sequence ID" value="NZ_AQQR01000005.1"/>
</dbReference>
<dbReference type="EMBL" id="AQQR01000005">
    <property type="protein sequence ID" value="OWU72893.1"/>
    <property type="molecule type" value="Genomic_DNA"/>
</dbReference>
<sequence length="173" mass="18838">MFSLRRIIFGLAARLMPPLTTGVLSPEATPAPSGQGLPTVSGDIHAATHGDAARFDREQLRALSQADFRKRTICPDGEKSFLGVPLSTLIQKPGGAAMKVRAYAARLSVIDLTDNLRNSFRPMDGDSLSRRTKRPGWIVHPHDVHLHDTGADCRTELICPPPGRQLDRIIVAT</sequence>
<organism evidence="1 2">
    <name type="scientific">Marinibacterium profundimaris</name>
    <dbReference type="NCBI Taxonomy" id="1679460"/>
    <lineage>
        <taxon>Bacteria</taxon>
        <taxon>Pseudomonadati</taxon>
        <taxon>Pseudomonadota</taxon>
        <taxon>Alphaproteobacteria</taxon>
        <taxon>Rhodobacterales</taxon>
        <taxon>Paracoccaceae</taxon>
        <taxon>Marinibacterium</taxon>
    </lineage>
</organism>
<accession>A0A225NIJ4</accession>
<evidence type="ECO:0000313" key="2">
    <source>
        <dbReference type="Proteomes" id="UP000215377"/>
    </source>
</evidence>
<evidence type="ECO:0000313" key="1">
    <source>
        <dbReference type="EMBL" id="OWU72893.1"/>
    </source>
</evidence>
<proteinExistence type="predicted"/>
<dbReference type="Proteomes" id="UP000215377">
    <property type="component" value="Unassembled WGS sequence"/>
</dbReference>
<dbReference type="OrthoDB" id="7064950at2"/>
<keyword evidence="2" id="KW-1185">Reference proteome</keyword>
<gene>
    <name evidence="1" type="ORF">ATO3_14475</name>
</gene>
<dbReference type="AlphaFoldDB" id="A0A225NIJ4"/>
<name>A0A225NIJ4_9RHOB</name>
<comment type="caution">
    <text evidence="1">The sequence shown here is derived from an EMBL/GenBank/DDBJ whole genome shotgun (WGS) entry which is preliminary data.</text>
</comment>
<reference evidence="1 2" key="1">
    <citation type="submission" date="2013-04" db="EMBL/GenBank/DDBJ databases">
        <title>Oceanicola sp. 22II1-22F33 Genome Sequencing.</title>
        <authorList>
            <person name="Lai Q."/>
            <person name="Li G."/>
            <person name="Shao Z."/>
        </authorList>
    </citation>
    <scope>NUCLEOTIDE SEQUENCE [LARGE SCALE GENOMIC DNA]</scope>
    <source>
        <strain evidence="1 2">22II1-22F33</strain>
    </source>
</reference>